<dbReference type="RefSeq" id="XP_022968437.1">
    <property type="nucleotide sequence ID" value="XM_023112669.1"/>
</dbReference>
<dbReference type="Gene3D" id="3.20.20.80">
    <property type="entry name" value="Glycosidases"/>
    <property type="match status" value="1"/>
</dbReference>
<dbReference type="Gene3D" id="2.60.40.1180">
    <property type="entry name" value="Golgi alpha-mannosidase II"/>
    <property type="match status" value="1"/>
</dbReference>
<evidence type="ECO:0000256" key="1">
    <source>
        <dbReference type="ARBA" id="ARBA00008061"/>
    </source>
</evidence>
<dbReference type="GO" id="GO:0004553">
    <property type="term" value="F:hydrolase activity, hydrolyzing O-glycosyl compounds"/>
    <property type="evidence" value="ECO:0007669"/>
    <property type="project" value="UniProtKB-ARBA"/>
</dbReference>
<evidence type="ECO:0000259" key="3">
    <source>
        <dbReference type="Pfam" id="PF17967"/>
    </source>
</evidence>
<dbReference type="Pfam" id="PF11852">
    <property type="entry name" value="Pullul_strch_C"/>
    <property type="match status" value="1"/>
</dbReference>
<dbReference type="InterPro" id="IPR013780">
    <property type="entry name" value="Glyco_hydro_b"/>
</dbReference>
<gene>
    <name evidence="5" type="primary">LOC111467685</name>
</gene>
<dbReference type="InterPro" id="IPR013783">
    <property type="entry name" value="Ig-like_fold"/>
</dbReference>
<organism evidence="4 5">
    <name type="scientific">Cucurbita maxima</name>
    <name type="common">Pumpkin</name>
    <name type="synonym">Winter squash</name>
    <dbReference type="NCBI Taxonomy" id="3661"/>
    <lineage>
        <taxon>Eukaryota</taxon>
        <taxon>Viridiplantae</taxon>
        <taxon>Streptophyta</taxon>
        <taxon>Embryophyta</taxon>
        <taxon>Tracheophyta</taxon>
        <taxon>Spermatophyta</taxon>
        <taxon>Magnoliopsida</taxon>
        <taxon>eudicotyledons</taxon>
        <taxon>Gunneridae</taxon>
        <taxon>Pentapetalae</taxon>
        <taxon>rosids</taxon>
        <taxon>fabids</taxon>
        <taxon>Cucurbitales</taxon>
        <taxon>Cucurbitaceae</taxon>
        <taxon>Cucurbiteae</taxon>
        <taxon>Cucurbita</taxon>
    </lineage>
</organism>
<protein>
    <submittedName>
        <fullName evidence="5">Pullulanase 1, chloroplastic-like</fullName>
    </submittedName>
</protein>
<accession>A0A6J1HTH9</accession>
<keyword evidence="4" id="KW-1185">Reference proteome</keyword>
<dbReference type="PANTHER" id="PTHR43002">
    <property type="entry name" value="GLYCOGEN DEBRANCHING ENZYME"/>
    <property type="match status" value="1"/>
</dbReference>
<dbReference type="InterPro" id="IPR024561">
    <property type="entry name" value="Pullul_strch_C"/>
</dbReference>
<dbReference type="SUPFAM" id="SSF51445">
    <property type="entry name" value="(Trans)glycosidases"/>
    <property type="match status" value="1"/>
</dbReference>
<evidence type="ECO:0000313" key="5">
    <source>
        <dbReference type="RefSeq" id="XP_022968437.1"/>
    </source>
</evidence>
<dbReference type="InterPro" id="IPR014756">
    <property type="entry name" value="Ig_E-set"/>
</dbReference>
<dbReference type="AlphaFoldDB" id="A0A6J1HTH9"/>
<dbReference type="KEGG" id="cmax:111467685"/>
<dbReference type="Gene3D" id="2.60.40.10">
    <property type="entry name" value="Immunoglobulins"/>
    <property type="match status" value="1"/>
</dbReference>
<evidence type="ECO:0000313" key="4">
    <source>
        <dbReference type="Proteomes" id="UP000504608"/>
    </source>
</evidence>
<dbReference type="Proteomes" id="UP000504608">
    <property type="component" value="Unplaced"/>
</dbReference>
<comment type="similarity">
    <text evidence="1">Belongs to the glycosyl hydrolase 13 family.</text>
</comment>
<dbReference type="Pfam" id="PF17967">
    <property type="entry name" value="Pullulanase_N2"/>
    <property type="match status" value="1"/>
</dbReference>
<feature type="domain" description="Pullulanase N2" evidence="3">
    <location>
        <begin position="88"/>
        <end position="200"/>
    </location>
</feature>
<dbReference type="Gene3D" id="2.60.40.1130">
    <property type="entry name" value="Rab geranylgeranyltransferase alpha-subunit, insert domain"/>
    <property type="match status" value="1"/>
</dbReference>
<reference evidence="5" key="1">
    <citation type="submission" date="2025-08" db="UniProtKB">
        <authorList>
            <consortium name="RefSeq"/>
        </authorList>
    </citation>
    <scope>IDENTIFICATION</scope>
    <source>
        <tissue evidence="5">Young leaves</tissue>
    </source>
</reference>
<dbReference type="InterPro" id="IPR040671">
    <property type="entry name" value="Pullulanase_N2"/>
</dbReference>
<dbReference type="SUPFAM" id="SSF51011">
    <property type="entry name" value="Glycosyl hydrolase domain"/>
    <property type="match status" value="1"/>
</dbReference>
<evidence type="ECO:0000259" key="2">
    <source>
        <dbReference type="Pfam" id="PF11852"/>
    </source>
</evidence>
<name>A0A6J1HTH9_CUCMA</name>
<proteinExistence type="inferred from homology"/>
<feature type="domain" description="Alpha-1,6-glucosidases pullulanase-type C-terminal" evidence="2">
    <location>
        <begin position="435"/>
        <end position="603"/>
    </location>
</feature>
<sequence>MSFLFSSSLHLLPPSNPATSFRHNLPPRIAAVPSSPLAGGIFSVAATSLSHYPDGHSRCGPLYCSSSASMSVEESTSASQLEDSLLYARAFWVSRYVIAWNVEVGSGSCYLFGSKMATLRVKDGVVEGYDVKIKLEKDRGPLPENVIKKFPHIQNYCPFTVPLGSAVEPLLKCQLAVATFNSYGQCNNITCLQLPGVLDDLFSYEGPLGAVYSKEAVSLYLWAPTAQAVQAQIYKEPVGGRPFEVIHRLSSDGGRTLFVDLGSDDLKPEGWDKLADEKPPLHSFSDISIPNDHDHGTDKDAEFTLAMSKDHIQVAMAANLRDYVLTNFEGKEVKGSELRTYDGSSVAYASCPTETVNYVSAHDNETLFDVVSLKTPRNITVNDRCRMNHLATSIIALSQGIPFFHCGDELLRSKSMDRDSYNSGDWFNRLDFTYMTNNWGVGLPPKEKNEYNWPLIKPRLADPSFKPSKSHILAAVENFTNLLQIRYSSPLFRLKTANAIQKRVRFHNTGTSLIPGVIVMSIEDGQEGIPGLTQLDPIYSYIVVVVNARPSEISFPCPVLRARTLQLHPIQLMSTDPMVKNSAYEPSTGCFMVPSRTTSVFVELR</sequence>
<dbReference type="OrthoDB" id="204980at2759"/>
<dbReference type="GeneID" id="111467685"/>
<dbReference type="SUPFAM" id="SSF81296">
    <property type="entry name" value="E set domains"/>
    <property type="match status" value="2"/>
</dbReference>
<dbReference type="InterPro" id="IPR017853">
    <property type="entry name" value="GH"/>
</dbReference>